<dbReference type="Proteomes" id="UP000008136">
    <property type="component" value="Chromosome"/>
</dbReference>
<dbReference type="PANTHER" id="PTHR30573:SF0">
    <property type="entry name" value="QUINOLINATE SYNTHASE, CHLOROPLASTIC"/>
    <property type="match status" value="1"/>
</dbReference>
<keyword evidence="5 9" id="KW-0808">Transferase</keyword>
<dbReference type="NCBIfam" id="TIGR00550">
    <property type="entry name" value="nadA"/>
    <property type="match status" value="1"/>
</dbReference>
<dbReference type="AlphaFoldDB" id="F2KQ18"/>
<keyword evidence="3 9" id="KW-0004">4Fe-4S</keyword>
<sequence length="298" mass="33058">MEIKKRILKLKDEKNAVILAHNYQNAEIQEIADFIGDSLELARTAAKTKADIIVFCGVDFMAETAAVLNPDKLVLIPSKDARCPMAAQLPPEKVVEAKRSGCPFVIYVNSYAASKAEADICCTSANAAKVVESLDSDTVMLGPDANLAWFAARKTGKKVIAVPSHGYCYVHKAFRIEDVRNARSAHPDAKIIVHPECDPEVQIAADFVGSTSQMYRYAMESDAEKFVVGTEIGLIERMRREIEGKEFIPLRHTTCIEMKLNTLERIHDVLLNEKNVVKIDLEIADGARKAIRRMLEVA</sequence>
<feature type="binding site" evidence="9">
    <location>
        <position position="211"/>
    </location>
    <ligand>
        <name>iminosuccinate</name>
        <dbReference type="ChEBI" id="CHEBI:77875"/>
    </ligand>
</feature>
<evidence type="ECO:0000256" key="1">
    <source>
        <dbReference type="ARBA" id="ARBA00005065"/>
    </source>
</evidence>
<dbReference type="InterPro" id="IPR003473">
    <property type="entry name" value="NadA"/>
</dbReference>
<dbReference type="Gene3D" id="3.40.50.10800">
    <property type="entry name" value="NadA-like"/>
    <property type="match status" value="3"/>
</dbReference>
<feature type="binding site" evidence="9">
    <location>
        <position position="38"/>
    </location>
    <ligand>
        <name>iminosuccinate</name>
        <dbReference type="ChEBI" id="CHEBI:77875"/>
    </ligand>
</feature>
<evidence type="ECO:0000313" key="11">
    <source>
        <dbReference type="Proteomes" id="UP000008136"/>
    </source>
</evidence>
<dbReference type="GO" id="GO:0034628">
    <property type="term" value="P:'de novo' NAD+ biosynthetic process from L-aspartate"/>
    <property type="evidence" value="ECO:0007669"/>
    <property type="project" value="TreeGrafter"/>
</dbReference>
<dbReference type="HAMAP" id="MF_00568">
    <property type="entry name" value="NadA_type2"/>
    <property type="match status" value="1"/>
</dbReference>
<keyword evidence="9" id="KW-0963">Cytoplasm</keyword>
<comment type="similarity">
    <text evidence="9">Belongs to the quinolinate synthase family. Type 2 subfamily.</text>
</comment>
<dbReference type="Pfam" id="PF02445">
    <property type="entry name" value="NadA"/>
    <property type="match status" value="1"/>
</dbReference>
<dbReference type="EMBL" id="CP002588">
    <property type="protein sequence ID" value="AEA47621.1"/>
    <property type="molecule type" value="Genomic_DNA"/>
</dbReference>
<feature type="binding site" evidence="9">
    <location>
        <position position="255"/>
    </location>
    <ligand>
        <name>[4Fe-4S] cluster</name>
        <dbReference type="ChEBI" id="CHEBI:49883"/>
    </ligand>
</feature>
<comment type="function">
    <text evidence="9">Catalyzes the condensation of iminoaspartate with dihydroxyacetone phosphate to form quinolinate.</text>
</comment>
<reference evidence="10 11" key="1">
    <citation type="submission" date="2011-03" db="EMBL/GenBank/DDBJ databases">
        <title>The complete genome of Archaeoglobus veneficus SNP6.</title>
        <authorList>
            <consortium name="US DOE Joint Genome Institute (JGI-PGF)"/>
            <person name="Lucas S."/>
            <person name="Copeland A."/>
            <person name="Lapidus A."/>
            <person name="Bruce D."/>
            <person name="Goodwin L."/>
            <person name="Pitluck S."/>
            <person name="Kyrpides N."/>
            <person name="Mavromatis K."/>
            <person name="Pagani I."/>
            <person name="Ivanova N."/>
            <person name="Mikhailova N."/>
            <person name="Lu M."/>
            <person name="Detter J.C."/>
            <person name="Tapia R."/>
            <person name="Han C."/>
            <person name="Land M."/>
            <person name="Hauser L."/>
            <person name="Markowitz V."/>
            <person name="Cheng J.-F."/>
            <person name="Hugenholtz P."/>
            <person name="Woyke T."/>
            <person name="Wu D."/>
            <person name="Spring S."/>
            <person name="Brambilla E."/>
            <person name="Klenk H.-P."/>
            <person name="Eisen J.A."/>
        </authorList>
    </citation>
    <scope>NUCLEOTIDE SEQUENCE [LARGE SCALE GENOMIC DNA]</scope>
    <source>
        <strain>SNP6</strain>
    </source>
</reference>
<evidence type="ECO:0000256" key="7">
    <source>
        <dbReference type="ARBA" id="ARBA00023004"/>
    </source>
</evidence>
<feature type="binding site" evidence="9">
    <location>
        <begin position="107"/>
        <end position="109"/>
    </location>
    <ligand>
        <name>iminosuccinate</name>
        <dbReference type="ChEBI" id="CHEBI:77875"/>
    </ligand>
</feature>
<dbReference type="RefSeq" id="WP_013684277.1">
    <property type="nucleotide sequence ID" value="NC_015320.1"/>
</dbReference>
<feature type="binding site" evidence="9">
    <location>
        <begin position="194"/>
        <end position="196"/>
    </location>
    <ligand>
        <name>iminosuccinate</name>
        <dbReference type="ChEBI" id="CHEBI:77875"/>
    </ligand>
</feature>
<protein>
    <recommendedName>
        <fullName evidence="2 9">Quinolinate synthase</fullName>
        <ecNumber evidence="2 9">2.5.1.72</ecNumber>
    </recommendedName>
</protein>
<comment type="pathway">
    <text evidence="1 9">Cofactor biosynthesis; NAD(+) biosynthesis; quinolinate from iminoaspartate: step 1/1.</text>
</comment>
<dbReference type="GO" id="GO:0046872">
    <property type="term" value="F:metal ion binding"/>
    <property type="evidence" value="ECO:0007669"/>
    <property type="project" value="UniProtKB-KW"/>
</dbReference>
<dbReference type="PANTHER" id="PTHR30573">
    <property type="entry name" value="QUINOLINATE SYNTHETASE A"/>
    <property type="match status" value="1"/>
</dbReference>
<feature type="binding site" evidence="9">
    <location>
        <position position="83"/>
    </location>
    <ligand>
        <name>[4Fe-4S] cluster</name>
        <dbReference type="ChEBI" id="CHEBI:49883"/>
    </ligand>
</feature>
<dbReference type="NCBIfam" id="NF006878">
    <property type="entry name" value="PRK09375.1-2"/>
    <property type="match status" value="1"/>
</dbReference>
<keyword evidence="7 9" id="KW-0408">Iron</keyword>
<evidence type="ECO:0000256" key="5">
    <source>
        <dbReference type="ARBA" id="ARBA00022679"/>
    </source>
</evidence>
<keyword evidence="6 9" id="KW-0479">Metal-binding</keyword>
<dbReference type="KEGG" id="ave:Arcve_1621"/>
<proteinExistence type="inferred from homology"/>
<accession>F2KQ18</accession>
<dbReference type="OrthoDB" id="5931at2157"/>
<dbReference type="FunFam" id="3.40.50.10800:FF:000001">
    <property type="entry name" value="Quinolinate synthase A"/>
    <property type="match status" value="1"/>
</dbReference>
<dbReference type="InterPro" id="IPR036094">
    <property type="entry name" value="NadA_sf"/>
</dbReference>
<dbReference type="GO" id="GO:0008987">
    <property type="term" value="F:quinolinate synthetase A activity"/>
    <property type="evidence" value="ECO:0007669"/>
    <property type="project" value="UniProtKB-UniRule"/>
</dbReference>
<dbReference type="STRING" id="693661.Arcve_1621"/>
<dbReference type="GO" id="GO:0051539">
    <property type="term" value="F:4 iron, 4 sulfur cluster binding"/>
    <property type="evidence" value="ECO:0007669"/>
    <property type="project" value="UniProtKB-KW"/>
</dbReference>
<comment type="subcellular location">
    <subcellularLocation>
        <location evidence="9">Cytoplasm</location>
    </subcellularLocation>
</comment>
<dbReference type="SUPFAM" id="SSF142754">
    <property type="entry name" value="NadA-like"/>
    <property type="match status" value="1"/>
</dbReference>
<dbReference type="HOGENOM" id="CLU_047382_0_0_2"/>
<evidence type="ECO:0000256" key="3">
    <source>
        <dbReference type="ARBA" id="ARBA00022485"/>
    </source>
</evidence>
<dbReference type="InterPro" id="IPR023066">
    <property type="entry name" value="Quinolinate_synth_type2"/>
</dbReference>
<keyword evidence="4 9" id="KW-0662">Pyridine nucleotide biosynthesis</keyword>
<evidence type="ECO:0000256" key="9">
    <source>
        <dbReference type="HAMAP-Rule" id="MF_00568"/>
    </source>
</evidence>
<comment type="cofactor">
    <cofactor evidence="9">
        <name>[4Fe-4S] cluster</name>
        <dbReference type="ChEBI" id="CHEBI:49883"/>
    </cofactor>
    <text evidence="9">Binds 1 [4Fe-4S] cluster per subunit.</text>
</comment>
<feature type="binding site" evidence="9">
    <location>
        <position position="124"/>
    </location>
    <ligand>
        <name>iminosuccinate</name>
        <dbReference type="ChEBI" id="CHEBI:77875"/>
    </ligand>
</feature>
<dbReference type="GeneID" id="10394746"/>
<evidence type="ECO:0000313" key="10">
    <source>
        <dbReference type="EMBL" id="AEA47621.1"/>
    </source>
</evidence>
<name>F2KQ18_ARCVS</name>
<feature type="binding site" evidence="9">
    <location>
        <position position="21"/>
    </location>
    <ligand>
        <name>iminosuccinate</name>
        <dbReference type="ChEBI" id="CHEBI:77875"/>
    </ligand>
</feature>
<evidence type="ECO:0000256" key="8">
    <source>
        <dbReference type="ARBA" id="ARBA00023014"/>
    </source>
</evidence>
<feature type="binding site" evidence="9">
    <location>
        <position position="168"/>
    </location>
    <ligand>
        <name>[4Fe-4S] cluster</name>
        <dbReference type="ChEBI" id="CHEBI:49883"/>
    </ligand>
</feature>
<evidence type="ECO:0000256" key="6">
    <source>
        <dbReference type="ARBA" id="ARBA00022723"/>
    </source>
</evidence>
<keyword evidence="11" id="KW-1185">Reference proteome</keyword>
<evidence type="ECO:0000256" key="4">
    <source>
        <dbReference type="ARBA" id="ARBA00022642"/>
    </source>
</evidence>
<dbReference type="GO" id="GO:0005737">
    <property type="term" value="C:cytoplasm"/>
    <property type="evidence" value="ECO:0007669"/>
    <property type="project" value="UniProtKB-SubCell"/>
</dbReference>
<dbReference type="eggNOG" id="arCOG04459">
    <property type="taxonomic scope" value="Archaea"/>
</dbReference>
<gene>
    <name evidence="9" type="primary">nadA</name>
    <name evidence="10" type="ordered locus">Arcve_1621</name>
</gene>
<dbReference type="EC" id="2.5.1.72" evidence="2 9"/>
<keyword evidence="8 9" id="KW-0411">Iron-sulfur</keyword>
<dbReference type="UniPathway" id="UPA00253">
    <property type="reaction ID" value="UER00327"/>
</dbReference>
<organism evidence="10 11">
    <name type="scientific">Archaeoglobus veneficus (strain DSM 11195 / SNP6)</name>
    <dbReference type="NCBI Taxonomy" id="693661"/>
    <lineage>
        <taxon>Archaea</taxon>
        <taxon>Methanobacteriati</taxon>
        <taxon>Methanobacteriota</taxon>
        <taxon>Archaeoglobi</taxon>
        <taxon>Archaeoglobales</taxon>
        <taxon>Archaeoglobaceae</taxon>
        <taxon>Archaeoglobus</taxon>
    </lineage>
</organism>
<comment type="catalytic activity">
    <reaction evidence="9">
        <text>iminosuccinate + dihydroxyacetone phosphate = quinolinate + phosphate + 2 H2O + H(+)</text>
        <dbReference type="Rhea" id="RHEA:25888"/>
        <dbReference type="ChEBI" id="CHEBI:15377"/>
        <dbReference type="ChEBI" id="CHEBI:15378"/>
        <dbReference type="ChEBI" id="CHEBI:29959"/>
        <dbReference type="ChEBI" id="CHEBI:43474"/>
        <dbReference type="ChEBI" id="CHEBI:57642"/>
        <dbReference type="ChEBI" id="CHEBI:77875"/>
        <dbReference type="EC" id="2.5.1.72"/>
    </reaction>
</comment>
<evidence type="ECO:0000256" key="2">
    <source>
        <dbReference type="ARBA" id="ARBA00012669"/>
    </source>
</evidence>